<dbReference type="AlphaFoldDB" id="A0A6I6ND47"/>
<sequence length="59" mass="6059">MSRAYARVVRKTPAPGPVLGAVRGIRFGAAFAPRVHPQVGAAGVVILRLLIAGVPLCLA</sequence>
<protein>
    <submittedName>
        <fullName evidence="1">Uncharacterized protein</fullName>
    </submittedName>
</protein>
<name>A0A6I6ND47_9ACTN</name>
<dbReference type="Proteomes" id="UP000436138">
    <property type="component" value="Chromosome"/>
</dbReference>
<proteinExistence type="predicted"/>
<evidence type="ECO:0000313" key="1">
    <source>
        <dbReference type="EMBL" id="QHA08779.1"/>
    </source>
</evidence>
<dbReference type="RefSeq" id="WP_158928525.1">
    <property type="nucleotide sequence ID" value="NZ_CP047020.1"/>
</dbReference>
<dbReference type="EMBL" id="CP047020">
    <property type="protein sequence ID" value="QHA08779.1"/>
    <property type="molecule type" value="Genomic_DNA"/>
</dbReference>
<keyword evidence="2" id="KW-1185">Reference proteome</keyword>
<evidence type="ECO:0000313" key="2">
    <source>
        <dbReference type="Proteomes" id="UP000436138"/>
    </source>
</evidence>
<dbReference type="KEGG" id="sbro:GQF42_40925"/>
<organism evidence="1 2">
    <name type="scientific">Streptomyces broussonetiae</name>
    <dbReference type="NCBI Taxonomy" id="2686304"/>
    <lineage>
        <taxon>Bacteria</taxon>
        <taxon>Bacillati</taxon>
        <taxon>Actinomycetota</taxon>
        <taxon>Actinomycetes</taxon>
        <taxon>Kitasatosporales</taxon>
        <taxon>Streptomycetaceae</taxon>
        <taxon>Streptomyces</taxon>
    </lineage>
</organism>
<reference evidence="1 2" key="1">
    <citation type="submission" date="2019-12" db="EMBL/GenBank/DDBJ databases">
        <title>Streptomyces sp. strain T44 isolated from rhizosphere soil of Broussonetia papyrifera.</title>
        <authorList>
            <person name="Mo P."/>
        </authorList>
    </citation>
    <scope>NUCLEOTIDE SEQUENCE [LARGE SCALE GENOMIC DNA]</scope>
    <source>
        <strain evidence="1 2">T44</strain>
    </source>
</reference>
<accession>A0A6I6ND47</accession>
<gene>
    <name evidence="1" type="ORF">GQF42_40925</name>
</gene>